<evidence type="ECO:0000259" key="9">
    <source>
        <dbReference type="PROSITE" id="PS50835"/>
    </source>
</evidence>
<dbReference type="InterPro" id="IPR013162">
    <property type="entry name" value="CD80_C2-set"/>
</dbReference>
<dbReference type="InterPro" id="IPR013783">
    <property type="entry name" value="Ig-like_fold"/>
</dbReference>
<feature type="domain" description="Ig-like" evidence="9">
    <location>
        <begin position="360"/>
        <end position="446"/>
    </location>
</feature>
<keyword evidence="2 7" id="KW-0812">Transmembrane</keyword>
<feature type="domain" description="Ig-like" evidence="9">
    <location>
        <begin position="34"/>
        <end position="151"/>
    </location>
</feature>
<dbReference type="InterPro" id="IPR036179">
    <property type="entry name" value="Ig-like_dom_sf"/>
</dbReference>
<feature type="region of interest" description="Disordered" evidence="6">
    <location>
        <begin position="709"/>
        <end position="732"/>
    </location>
</feature>
<evidence type="ECO:0000256" key="6">
    <source>
        <dbReference type="SAM" id="MobiDB-lite"/>
    </source>
</evidence>
<organism evidence="10 11">
    <name type="scientific">Nicrophorus vespilloides</name>
    <name type="common">Boreal carrion beetle</name>
    <dbReference type="NCBI Taxonomy" id="110193"/>
    <lineage>
        <taxon>Eukaryota</taxon>
        <taxon>Metazoa</taxon>
        <taxon>Ecdysozoa</taxon>
        <taxon>Arthropoda</taxon>
        <taxon>Hexapoda</taxon>
        <taxon>Insecta</taxon>
        <taxon>Pterygota</taxon>
        <taxon>Neoptera</taxon>
        <taxon>Endopterygota</taxon>
        <taxon>Coleoptera</taxon>
        <taxon>Polyphaga</taxon>
        <taxon>Staphyliniformia</taxon>
        <taxon>Silphidae</taxon>
        <taxon>Nicrophorinae</taxon>
        <taxon>Nicrophorus</taxon>
    </lineage>
</organism>
<evidence type="ECO:0000256" key="5">
    <source>
        <dbReference type="ARBA" id="ARBA00023157"/>
    </source>
</evidence>
<keyword evidence="3 7" id="KW-1133">Transmembrane helix</keyword>
<keyword evidence="10" id="KW-1185">Reference proteome</keyword>
<evidence type="ECO:0000256" key="2">
    <source>
        <dbReference type="ARBA" id="ARBA00022692"/>
    </source>
</evidence>
<keyword evidence="4 7" id="KW-0472">Membrane</keyword>
<accession>A0ABM1NB89</accession>
<dbReference type="SMART" id="SM00409">
    <property type="entry name" value="IG"/>
    <property type="match status" value="4"/>
</dbReference>
<dbReference type="PANTHER" id="PTHR23278:SF26">
    <property type="entry name" value="SIDESTEP III, ISOFORM O"/>
    <property type="match status" value="1"/>
</dbReference>
<evidence type="ECO:0000313" key="11">
    <source>
        <dbReference type="RefSeq" id="XP_017784089.1"/>
    </source>
</evidence>
<dbReference type="Pfam" id="PF08205">
    <property type="entry name" value="C2-set_2"/>
    <property type="match status" value="1"/>
</dbReference>
<sequence length="862" mass="94858">MQVVWKIVYLRVMVAVLVLLSMLVLGGTAQTFAPDDEESVGLSEVDAVLGRSATLPCDIEPNVREDRVYMVLWYRDKGSKPIYSFDVRGRAFNKALHWSDPEIFGPRAYFVTVAKPAALTLDGVQLDDEGLYRCRVDFKTSPTRNFAINLTVIVPPHQLLVYDNSGRDVTGVVGPLEEGSDLVLTCEVRGGRPTPTVSWFINERLVEGQLEAIGNHVMVNRLEVTGVRREQLNSTYKCQASNTKLMMPAEKTVRLELLLRPLSVSIVKKPIQMVADQEYLVQCEVVGSRPRAAVIWTRDNRPFRRGKIVEEGNETAVMSSVTFAPVPEDDGTFLKCRGDNPKLPGVGQEDSFKLNVVYPPQVALHLGSTLNPEDIKEGDDVYFECNIRSNPKQHKITWFHNGELVTQNMSLGVIISTHSLVLQRVTRWQSGAYTCLASNPRGETMSKPVNLRVRFAPVCRDGDMTIIGASLDEVLRVQCHVAADPSDVTFVWQFNNSGESFDVSPARFATNSGNISELMYTPASQRDYGTLTCWGKNTIGRQSDPCVFQVVPASKPSPLTNCTLRAAANHSSDALEVECRAGYDGGLPQRFVLEAYDPFTMRMRLNLTTSNSEYPIFRLELNELLVGEGLPPTLRIVVYAQNAKGRSEKMVLEDITLNDAEKHTDGTANLSILPIAALLTGSLLTLGIAVLLIVVLAVRRRHRHCAGNHCSHQLDPSKQPKITPQTSRPGSMLEINTGEHRYVVAYTLKPVTDCVVGQSSATAEHQPDILNTPRSAGTATPPSAGGALPRPDALFTPPGDHNRQSPAFANFSEASPELMGQTSATTLGRIRSRPRDGPFTSFATMRRDHIIADSIPGPESCV</sequence>
<keyword evidence="5" id="KW-1015">Disulfide bond</keyword>
<feature type="domain" description="Ig-like" evidence="9">
    <location>
        <begin position="156"/>
        <end position="254"/>
    </location>
</feature>
<dbReference type="Proteomes" id="UP000695000">
    <property type="component" value="Unplaced"/>
</dbReference>
<feature type="signal peptide" evidence="8">
    <location>
        <begin position="1"/>
        <end position="29"/>
    </location>
</feature>
<reference evidence="11" key="1">
    <citation type="submission" date="2025-08" db="UniProtKB">
        <authorList>
            <consortium name="RefSeq"/>
        </authorList>
    </citation>
    <scope>IDENTIFICATION</scope>
    <source>
        <tissue evidence="11">Whole Larva</tissue>
    </source>
</reference>
<feature type="compositionally biased region" description="Polar residues" evidence="6">
    <location>
        <begin position="710"/>
        <end position="729"/>
    </location>
</feature>
<dbReference type="PANTHER" id="PTHR23278">
    <property type="entry name" value="SIDESTEP PROTEIN"/>
    <property type="match status" value="1"/>
</dbReference>
<dbReference type="Gene3D" id="2.60.40.10">
    <property type="entry name" value="Immunoglobulins"/>
    <property type="match status" value="5"/>
</dbReference>
<feature type="chain" id="PRO_5046844053" evidence="8">
    <location>
        <begin position="30"/>
        <end position="862"/>
    </location>
</feature>
<dbReference type="SUPFAM" id="SSF48726">
    <property type="entry name" value="Immunoglobulin"/>
    <property type="match status" value="5"/>
</dbReference>
<feature type="transmembrane region" description="Helical" evidence="7">
    <location>
        <begin position="672"/>
        <end position="698"/>
    </location>
</feature>
<feature type="region of interest" description="Disordered" evidence="6">
    <location>
        <begin position="759"/>
        <end position="807"/>
    </location>
</feature>
<feature type="domain" description="Ig-like" evidence="9">
    <location>
        <begin position="448"/>
        <end position="533"/>
    </location>
</feature>
<evidence type="ECO:0000256" key="4">
    <source>
        <dbReference type="ARBA" id="ARBA00023136"/>
    </source>
</evidence>
<feature type="compositionally biased region" description="Low complexity" evidence="6">
    <location>
        <begin position="775"/>
        <end position="787"/>
    </location>
</feature>
<proteinExistence type="predicted"/>
<evidence type="ECO:0000256" key="1">
    <source>
        <dbReference type="ARBA" id="ARBA00004167"/>
    </source>
</evidence>
<evidence type="ECO:0000256" key="7">
    <source>
        <dbReference type="SAM" id="Phobius"/>
    </source>
</evidence>
<dbReference type="InterPro" id="IPR007110">
    <property type="entry name" value="Ig-like_dom"/>
</dbReference>
<dbReference type="SMART" id="SM00408">
    <property type="entry name" value="IGc2"/>
    <property type="match status" value="4"/>
</dbReference>
<dbReference type="RefSeq" id="XP_017784089.1">
    <property type="nucleotide sequence ID" value="XM_017928600.1"/>
</dbReference>
<dbReference type="InterPro" id="IPR003598">
    <property type="entry name" value="Ig_sub2"/>
</dbReference>
<dbReference type="Pfam" id="PF13927">
    <property type="entry name" value="Ig_3"/>
    <property type="match status" value="2"/>
</dbReference>
<dbReference type="InterPro" id="IPR003599">
    <property type="entry name" value="Ig_sub"/>
</dbReference>
<keyword evidence="8" id="KW-0732">Signal</keyword>
<name>A0ABM1NB89_NICVS</name>
<dbReference type="InterPro" id="IPR013106">
    <property type="entry name" value="Ig_V-set"/>
</dbReference>
<dbReference type="GeneID" id="108567884"/>
<gene>
    <name evidence="11" type="primary">LOC108567884</name>
</gene>
<protein>
    <submittedName>
        <fullName evidence="11">Hemicentin-2-like</fullName>
    </submittedName>
</protein>
<feature type="domain" description="Ig-like" evidence="9">
    <location>
        <begin position="261"/>
        <end position="355"/>
    </location>
</feature>
<comment type="subcellular location">
    <subcellularLocation>
        <location evidence="1">Membrane</location>
        <topology evidence="1">Single-pass membrane protein</topology>
    </subcellularLocation>
</comment>
<dbReference type="PROSITE" id="PS50835">
    <property type="entry name" value="IG_LIKE"/>
    <property type="match status" value="5"/>
</dbReference>
<evidence type="ECO:0000256" key="3">
    <source>
        <dbReference type="ARBA" id="ARBA00022989"/>
    </source>
</evidence>
<dbReference type="Pfam" id="PF07686">
    <property type="entry name" value="V-set"/>
    <property type="match status" value="1"/>
</dbReference>
<evidence type="ECO:0000313" key="10">
    <source>
        <dbReference type="Proteomes" id="UP000695000"/>
    </source>
</evidence>
<evidence type="ECO:0000256" key="8">
    <source>
        <dbReference type="SAM" id="SignalP"/>
    </source>
</evidence>